<dbReference type="SUPFAM" id="SSF53067">
    <property type="entry name" value="Actin-like ATPase domain"/>
    <property type="match status" value="2"/>
</dbReference>
<dbReference type="SMART" id="SM00268">
    <property type="entry name" value="ACTIN"/>
    <property type="match status" value="1"/>
</dbReference>
<evidence type="ECO:0000313" key="3">
    <source>
        <dbReference type="EMBL" id="TGZ77044.1"/>
    </source>
</evidence>
<feature type="region of interest" description="Disordered" evidence="2">
    <location>
        <begin position="542"/>
        <end position="610"/>
    </location>
</feature>
<dbReference type="InParanoid" id="A0A4V3SHP9"/>
<name>A0A4V3SHP9_9PEZI</name>
<accession>A0A4V3SHP9</accession>
<feature type="compositionally biased region" description="Pro residues" evidence="2">
    <location>
        <begin position="559"/>
        <end position="573"/>
    </location>
</feature>
<dbReference type="Gene3D" id="3.90.640.10">
    <property type="entry name" value="Actin, Chain A, domain 4"/>
    <property type="match status" value="1"/>
</dbReference>
<keyword evidence="4" id="KW-1185">Reference proteome</keyword>
<feature type="region of interest" description="Disordered" evidence="2">
    <location>
        <begin position="1"/>
        <end position="24"/>
    </location>
</feature>
<organism evidence="3 4">
    <name type="scientific">Ascodesmis nigricans</name>
    <dbReference type="NCBI Taxonomy" id="341454"/>
    <lineage>
        <taxon>Eukaryota</taxon>
        <taxon>Fungi</taxon>
        <taxon>Dikarya</taxon>
        <taxon>Ascomycota</taxon>
        <taxon>Pezizomycotina</taxon>
        <taxon>Pezizomycetes</taxon>
        <taxon>Pezizales</taxon>
        <taxon>Ascodesmidaceae</taxon>
        <taxon>Ascodesmis</taxon>
    </lineage>
</organism>
<feature type="compositionally biased region" description="Basic and acidic residues" evidence="2">
    <location>
        <begin position="10"/>
        <end position="21"/>
    </location>
</feature>
<dbReference type="AlphaFoldDB" id="A0A4V3SHP9"/>
<evidence type="ECO:0000256" key="1">
    <source>
        <dbReference type="RuleBase" id="RU000487"/>
    </source>
</evidence>
<dbReference type="FunCoup" id="A0A4V3SHP9">
    <property type="interactions" value="841"/>
</dbReference>
<dbReference type="Gene3D" id="3.30.420.580">
    <property type="match status" value="1"/>
</dbReference>
<dbReference type="STRING" id="341454.A0A4V3SHP9"/>
<comment type="similarity">
    <text evidence="1">Belongs to the actin family.</text>
</comment>
<dbReference type="Gene3D" id="3.30.420.40">
    <property type="match status" value="2"/>
</dbReference>
<evidence type="ECO:0000313" key="4">
    <source>
        <dbReference type="Proteomes" id="UP000298138"/>
    </source>
</evidence>
<dbReference type="InterPro" id="IPR004000">
    <property type="entry name" value="Actin"/>
</dbReference>
<proteinExistence type="inferred from homology"/>
<dbReference type="Pfam" id="PF00022">
    <property type="entry name" value="Actin"/>
    <property type="match status" value="2"/>
</dbReference>
<evidence type="ECO:0000256" key="2">
    <source>
        <dbReference type="SAM" id="MobiDB-lite"/>
    </source>
</evidence>
<feature type="compositionally biased region" description="Polar residues" evidence="2">
    <location>
        <begin position="596"/>
        <end position="605"/>
    </location>
</feature>
<gene>
    <name evidence="3" type="ORF">EX30DRAFT_335934</name>
</gene>
<dbReference type="InterPro" id="IPR043129">
    <property type="entry name" value="ATPase_NBD"/>
</dbReference>
<dbReference type="OrthoDB" id="5572108at2759"/>
<reference evidence="3 4" key="1">
    <citation type="submission" date="2019-04" db="EMBL/GenBank/DDBJ databases">
        <title>Comparative genomics and transcriptomics to analyze fruiting body development in filamentous ascomycetes.</title>
        <authorList>
            <consortium name="DOE Joint Genome Institute"/>
            <person name="Lutkenhaus R."/>
            <person name="Traeger S."/>
            <person name="Breuer J."/>
            <person name="Kuo A."/>
            <person name="Lipzen A."/>
            <person name="Pangilinan J."/>
            <person name="Dilworth D."/>
            <person name="Sandor L."/>
            <person name="Poggeler S."/>
            <person name="Barry K."/>
            <person name="Grigoriev I.V."/>
            <person name="Nowrousian M."/>
        </authorList>
    </citation>
    <scope>NUCLEOTIDE SEQUENCE [LARGE SCALE GENOMIC DNA]</scope>
    <source>
        <strain evidence="3 4">CBS 389.68</strain>
    </source>
</reference>
<dbReference type="EMBL" id="ML220160">
    <property type="protein sequence ID" value="TGZ77044.1"/>
    <property type="molecule type" value="Genomic_DNA"/>
</dbReference>
<sequence length="744" mass="83834">MPPKKSGRALAREEGLERTDNRLPQNSWPLVTMINQKNYYTEYLKRDDQIMVLREQGEEALRQQAIQLEKQKRVDQMSLDPAAILSRDADVDGDGEKEDGDEDENEEEAVERRGAKVIVIHPGSQNLRLGFASDVVPKSMPFVIARRGETPEYLTEEQSPKRVKLDDDGDTPMGDADQSVVAPVEKPPEWDAAVVTMSKELKDRMRGNKRRMLPNSKDLVLSFNRKHTPERISVHNDINRAEWTDVSTDPQEFYVGMDALRIPDDSNPAYRSHWPIRYGGFNEKDQRYKSKRRLLEDIDCIITEGIKKELGLERKQLRDYRAVLVIPDLYEKNYVIEMVDMFMKEIRFAEVCIMQESVAASYGAGWSLGCIIDVGAQKTSICCVEEGVCVAESRINLKFGGYDITESLLRMLLVNDFPYKEANLMRRQHFLEFEDLKSRIITLNDSDVTLSTHEFFIRSPGTDTLKYSFRTYDEIFLAAMSFYRPTIVPHTHKFIGRRSVWDRSYDIYDNTPNDPMSTAQAAIYQSLSSSLANNTIESTATTLPSLTSTTEATSSTPARPIPSFPHLNPPPAETPRSSNMGSPGPETATPNPDGATPSQADTSAPQPEGLTPSQILLRMWSEYDRTVPIAPLDSAVIDSITHAAKGDDKKIRDFLRAIMIVGGGAEIASFTNVLQEMVMARDKCPKDAEVVVAVPPRDIGGKECVWKGASVFGKLSVTNDSWMKQKDYDMLGSRLLTVKTIWNF</sequence>
<dbReference type="PANTHER" id="PTHR11937">
    <property type="entry name" value="ACTIN"/>
    <property type="match status" value="1"/>
</dbReference>
<protein>
    <submittedName>
        <fullName evidence="3">Chromatin remodeling complex subunit</fullName>
    </submittedName>
</protein>
<dbReference type="CDD" id="cd10206">
    <property type="entry name" value="ASKHA_NBD_Arp8-like"/>
    <property type="match status" value="1"/>
</dbReference>
<feature type="compositionally biased region" description="Low complexity" evidence="2">
    <location>
        <begin position="542"/>
        <end position="557"/>
    </location>
</feature>
<dbReference type="Proteomes" id="UP000298138">
    <property type="component" value="Unassembled WGS sequence"/>
</dbReference>
<dbReference type="FunFam" id="3.30.420.40:FF:000232">
    <property type="entry name" value="Actin-related protein 8"/>
    <property type="match status" value="1"/>
</dbReference>
<feature type="compositionally biased region" description="Acidic residues" evidence="2">
    <location>
        <begin position="91"/>
        <end position="109"/>
    </location>
</feature>
<feature type="region of interest" description="Disordered" evidence="2">
    <location>
        <begin position="152"/>
        <end position="173"/>
    </location>
</feature>
<feature type="region of interest" description="Disordered" evidence="2">
    <location>
        <begin position="77"/>
        <end position="113"/>
    </location>
</feature>